<evidence type="ECO:0000256" key="5">
    <source>
        <dbReference type="ARBA" id="ARBA00022840"/>
    </source>
</evidence>
<dbReference type="SUPFAM" id="SSF55060">
    <property type="entry name" value="GHMP Kinase, C-terminal domain"/>
    <property type="match status" value="1"/>
</dbReference>
<dbReference type="InterPro" id="IPR036554">
    <property type="entry name" value="GHMP_kinase_C_sf"/>
</dbReference>
<evidence type="ECO:0000259" key="8">
    <source>
        <dbReference type="Pfam" id="PF08544"/>
    </source>
</evidence>
<dbReference type="HAMAP" id="MF_00061">
    <property type="entry name" value="IspE"/>
    <property type="match status" value="1"/>
</dbReference>
<dbReference type="Proteomes" id="UP000229753">
    <property type="component" value="Unassembled WGS sequence"/>
</dbReference>
<dbReference type="GO" id="GO:0016114">
    <property type="term" value="P:terpenoid biosynthetic process"/>
    <property type="evidence" value="ECO:0007669"/>
    <property type="project" value="UniProtKB-UniRule"/>
</dbReference>
<evidence type="ECO:0000256" key="2">
    <source>
        <dbReference type="ARBA" id="ARBA00022679"/>
    </source>
</evidence>
<name>A0A2M7TJS7_9BACT</name>
<feature type="domain" description="GHMP kinase C-terminal" evidence="8">
    <location>
        <begin position="199"/>
        <end position="266"/>
    </location>
</feature>
<keyword evidence="3" id="KW-0547">Nucleotide-binding</keyword>
<dbReference type="InterPro" id="IPR020568">
    <property type="entry name" value="Ribosomal_Su5_D2-typ_SF"/>
</dbReference>
<dbReference type="Pfam" id="PF00288">
    <property type="entry name" value="GHMP_kinases_N"/>
    <property type="match status" value="1"/>
</dbReference>
<evidence type="ECO:0000313" key="9">
    <source>
        <dbReference type="EMBL" id="PIZ46864.1"/>
    </source>
</evidence>
<dbReference type="PIRSF" id="PIRSF010376">
    <property type="entry name" value="IspE"/>
    <property type="match status" value="1"/>
</dbReference>
<keyword evidence="2" id="KW-0808">Transferase</keyword>
<reference evidence="10" key="1">
    <citation type="submission" date="2017-09" db="EMBL/GenBank/DDBJ databases">
        <title>Depth-based differentiation of microbial function through sediment-hosted aquifers and enrichment of novel symbionts in the deep terrestrial subsurface.</title>
        <authorList>
            <person name="Probst A.J."/>
            <person name="Ladd B."/>
            <person name="Jarett J.K."/>
            <person name="Geller-Mcgrath D.E."/>
            <person name="Sieber C.M.K."/>
            <person name="Emerson J.B."/>
            <person name="Anantharaman K."/>
            <person name="Thomas B.C."/>
            <person name="Malmstrom R."/>
            <person name="Stieglmeier M."/>
            <person name="Klingl A."/>
            <person name="Woyke T."/>
            <person name="Ryan C.M."/>
            <person name="Banfield J.F."/>
        </authorList>
    </citation>
    <scope>NUCLEOTIDE SEQUENCE [LARGE SCALE GENOMIC DNA]</scope>
</reference>
<dbReference type="EMBL" id="PFNO01000201">
    <property type="protein sequence ID" value="PIZ46864.1"/>
    <property type="molecule type" value="Genomic_DNA"/>
</dbReference>
<gene>
    <name evidence="9" type="ORF">COY29_05970</name>
</gene>
<evidence type="ECO:0000256" key="1">
    <source>
        <dbReference type="ARBA" id="ARBA00009684"/>
    </source>
</evidence>
<dbReference type="Gene3D" id="3.30.70.890">
    <property type="entry name" value="GHMP kinase, C-terminal domain"/>
    <property type="match status" value="1"/>
</dbReference>
<dbReference type="AlphaFoldDB" id="A0A2M7TJS7"/>
<feature type="non-terminal residue" evidence="9">
    <location>
        <position position="267"/>
    </location>
</feature>
<dbReference type="GO" id="GO:0050515">
    <property type="term" value="F:4-(cytidine 5'-diphospho)-2-C-methyl-D-erythritol kinase activity"/>
    <property type="evidence" value="ECO:0007669"/>
    <property type="project" value="UniProtKB-UniRule"/>
</dbReference>
<feature type="domain" description="GHMP kinase N-terminal" evidence="7">
    <location>
        <begin position="67"/>
        <end position="145"/>
    </location>
</feature>
<proteinExistence type="inferred from homology"/>
<sequence>MKKICLKAPAKINLGLSILSKLSSGYHEVKFIFQQVSLFDRIYLQEIKKNEIRVYCDNQDVPLNQVNTVYQAALLIKKTMKIKTGIAIKIEKNIPVGGGLAGGSSDAAQTLIGLNRLWNIGLNTKDLIKFGLKIGMDVAYQLVGGSQLATHQGEKLKTLPPLPKMNLVLSNPNINVSTQWAYANVDYSQVGQEQLESLISAIKTGRVEKIAQNLHNDFEFWVPNFYPAILKIKRKMLEAGALGALMSGSGPTVFCVCENHSSAVKIA</sequence>
<evidence type="ECO:0000256" key="6">
    <source>
        <dbReference type="NCBIfam" id="TIGR00154"/>
    </source>
</evidence>
<dbReference type="PANTHER" id="PTHR43527">
    <property type="entry name" value="4-DIPHOSPHOCYTIDYL-2-C-METHYL-D-ERYTHRITOL KINASE, CHLOROPLASTIC"/>
    <property type="match status" value="1"/>
</dbReference>
<comment type="caution">
    <text evidence="9">The sequence shown here is derived from an EMBL/GenBank/DDBJ whole genome shotgun (WGS) entry which is preliminary data.</text>
</comment>
<dbReference type="EC" id="2.7.1.148" evidence="6"/>
<keyword evidence="4 9" id="KW-0418">Kinase</keyword>
<dbReference type="PANTHER" id="PTHR43527:SF2">
    <property type="entry name" value="4-DIPHOSPHOCYTIDYL-2-C-METHYL-D-ERYTHRITOL KINASE, CHLOROPLASTIC"/>
    <property type="match status" value="1"/>
</dbReference>
<evidence type="ECO:0000313" key="10">
    <source>
        <dbReference type="Proteomes" id="UP000229753"/>
    </source>
</evidence>
<accession>A0A2M7TJS7</accession>
<dbReference type="GO" id="GO:0005524">
    <property type="term" value="F:ATP binding"/>
    <property type="evidence" value="ECO:0007669"/>
    <property type="project" value="UniProtKB-KW"/>
</dbReference>
<protein>
    <recommendedName>
        <fullName evidence="6">4-(cytidine 5'-diphospho)-2-C-methyl-D-erythritol kinase</fullName>
        <ecNumber evidence="6">2.7.1.148</ecNumber>
    </recommendedName>
</protein>
<dbReference type="NCBIfam" id="TIGR00154">
    <property type="entry name" value="ispE"/>
    <property type="match status" value="1"/>
</dbReference>
<evidence type="ECO:0000256" key="3">
    <source>
        <dbReference type="ARBA" id="ARBA00022741"/>
    </source>
</evidence>
<evidence type="ECO:0000259" key="7">
    <source>
        <dbReference type="Pfam" id="PF00288"/>
    </source>
</evidence>
<comment type="similarity">
    <text evidence="1">Belongs to the GHMP kinase family. IspE subfamily.</text>
</comment>
<dbReference type="SUPFAM" id="SSF54211">
    <property type="entry name" value="Ribosomal protein S5 domain 2-like"/>
    <property type="match status" value="1"/>
</dbReference>
<dbReference type="InterPro" id="IPR004424">
    <property type="entry name" value="IspE"/>
</dbReference>
<dbReference type="InterPro" id="IPR006204">
    <property type="entry name" value="GHMP_kinase_N_dom"/>
</dbReference>
<dbReference type="Pfam" id="PF08544">
    <property type="entry name" value="GHMP_kinases_C"/>
    <property type="match status" value="1"/>
</dbReference>
<evidence type="ECO:0000256" key="4">
    <source>
        <dbReference type="ARBA" id="ARBA00022777"/>
    </source>
</evidence>
<dbReference type="Gene3D" id="3.30.230.10">
    <property type="match status" value="1"/>
</dbReference>
<keyword evidence="5" id="KW-0067">ATP-binding</keyword>
<organism evidence="9 10">
    <name type="scientific">Candidatus Woesebacteria bacterium CG_4_10_14_0_2_um_filter_39_14</name>
    <dbReference type="NCBI Taxonomy" id="1975054"/>
    <lineage>
        <taxon>Bacteria</taxon>
        <taxon>Candidatus Woeseibacteriota</taxon>
    </lineage>
</organism>
<dbReference type="InterPro" id="IPR014721">
    <property type="entry name" value="Ribsml_uS5_D2-typ_fold_subgr"/>
</dbReference>
<dbReference type="InterPro" id="IPR013750">
    <property type="entry name" value="GHMP_kinase_C_dom"/>
</dbReference>